<dbReference type="EMBL" id="CM022229">
    <property type="protein sequence ID" value="KAF7098988.1"/>
    <property type="molecule type" value="Genomic_DNA"/>
</dbReference>
<feature type="non-terminal residue" evidence="2">
    <location>
        <position position="113"/>
    </location>
</feature>
<feature type="non-terminal residue" evidence="2">
    <location>
        <position position="1"/>
    </location>
</feature>
<protein>
    <submittedName>
        <fullName evidence="2">Uncharacterized protein</fullName>
    </submittedName>
</protein>
<sequence length="113" mass="12219">DDRIELPSVHHARRRPCPLPRRGRLRRRRRPQGTPGPSSPCTRWTPVGSLPSPVGSTVGPLDGWCPIWLPPTFASAKAVHGPHAQPHGPPGWRRHGAARETPGGTGPVPVRAL</sequence>
<feature type="region of interest" description="Disordered" evidence="1">
    <location>
        <begin position="78"/>
        <end position="113"/>
    </location>
</feature>
<accession>A0A9R1M214</accession>
<dbReference type="Proteomes" id="UP000815260">
    <property type="component" value="Chromosome 7A"/>
</dbReference>
<gene>
    <name evidence="2" type="ORF">CFC21_100682</name>
</gene>
<organism evidence="2">
    <name type="scientific">Triticum aestivum</name>
    <name type="common">Wheat</name>
    <dbReference type="NCBI Taxonomy" id="4565"/>
    <lineage>
        <taxon>Eukaryota</taxon>
        <taxon>Viridiplantae</taxon>
        <taxon>Streptophyta</taxon>
        <taxon>Embryophyta</taxon>
        <taxon>Tracheophyta</taxon>
        <taxon>Spermatophyta</taxon>
        <taxon>Magnoliopsida</taxon>
        <taxon>Liliopsida</taxon>
        <taxon>Poales</taxon>
        <taxon>Poaceae</taxon>
        <taxon>BOP clade</taxon>
        <taxon>Pooideae</taxon>
        <taxon>Triticodae</taxon>
        <taxon>Triticeae</taxon>
        <taxon>Triticinae</taxon>
        <taxon>Triticum</taxon>
    </lineage>
</organism>
<evidence type="ECO:0000313" key="2">
    <source>
        <dbReference type="EMBL" id="KAF7098988.1"/>
    </source>
</evidence>
<evidence type="ECO:0000256" key="1">
    <source>
        <dbReference type="SAM" id="MobiDB-lite"/>
    </source>
</evidence>
<proteinExistence type="predicted"/>
<comment type="caution">
    <text evidence="2">The sequence shown here is derived from an EMBL/GenBank/DDBJ whole genome shotgun (WGS) entry which is preliminary data.</text>
</comment>
<dbReference type="AlphaFoldDB" id="A0A9R1M214"/>
<reference evidence="2" key="1">
    <citation type="journal article" date="2017" name="Gigascience">
        <title>The first near-complete assembly of the hexaploid bread wheat genome, Triticum aestivum.</title>
        <authorList>
            <person name="Zimin A.V."/>
            <person name="Puiu D."/>
            <person name="Hall R."/>
            <person name="Kingan S."/>
            <person name="Clavijo B.J."/>
            <person name="Salzberg S.L."/>
        </authorList>
    </citation>
    <scope>NUCLEOTIDE SEQUENCE</scope>
    <source>
        <tissue evidence="2">Leaf</tissue>
    </source>
</reference>
<reference evidence="2" key="2">
    <citation type="submission" date="2020-03" db="EMBL/GenBank/DDBJ databases">
        <title>The second near-complete assembly of the hexaploid bread wheat (Triticum aestivum) genome.</title>
        <authorList>
            <person name="Zimin A.V."/>
            <person name="Puiu D."/>
            <person name="Shumante A."/>
            <person name="Alonge M."/>
            <person name="Salzberg S.L."/>
        </authorList>
    </citation>
    <scope>NUCLEOTIDE SEQUENCE</scope>
    <source>
        <tissue evidence="2">Leaf</tissue>
    </source>
</reference>
<name>A0A9R1M214_WHEAT</name>
<feature type="region of interest" description="Disordered" evidence="1">
    <location>
        <begin position="1"/>
        <end position="56"/>
    </location>
</feature>
<feature type="compositionally biased region" description="Basic residues" evidence="1">
    <location>
        <begin position="10"/>
        <end position="31"/>
    </location>
</feature>